<gene>
    <name evidence="12" type="ORF">EK21DRAFT_112823</name>
</gene>
<evidence type="ECO:0000313" key="12">
    <source>
        <dbReference type="EMBL" id="KAF2029613.1"/>
    </source>
</evidence>
<comment type="subcellular location">
    <subcellularLocation>
        <location evidence="1">Membrane</location>
        <topology evidence="1">Multi-pass membrane protein</topology>
    </subcellularLocation>
</comment>
<accession>A0A9P4LLA4</accession>
<dbReference type="GO" id="GO:0008234">
    <property type="term" value="F:cysteine-type peptidase activity"/>
    <property type="evidence" value="ECO:0007669"/>
    <property type="project" value="UniProtKB-KW"/>
</dbReference>
<comment type="similarity">
    <text evidence="2">Belongs to the peptidase C15 family.</text>
</comment>
<evidence type="ECO:0000256" key="3">
    <source>
        <dbReference type="ARBA" id="ARBA00022448"/>
    </source>
</evidence>
<organism evidence="12 13">
    <name type="scientific">Setomelanomma holmii</name>
    <dbReference type="NCBI Taxonomy" id="210430"/>
    <lineage>
        <taxon>Eukaryota</taxon>
        <taxon>Fungi</taxon>
        <taxon>Dikarya</taxon>
        <taxon>Ascomycota</taxon>
        <taxon>Pezizomycotina</taxon>
        <taxon>Dothideomycetes</taxon>
        <taxon>Pleosporomycetidae</taxon>
        <taxon>Pleosporales</taxon>
        <taxon>Pleosporineae</taxon>
        <taxon>Phaeosphaeriaceae</taxon>
        <taxon>Setomelanomma</taxon>
    </lineage>
</organism>
<feature type="transmembrane region" description="Helical" evidence="11">
    <location>
        <begin position="322"/>
        <end position="342"/>
    </location>
</feature>
<evidence type="ECO:0000256" key="11">
    <source>
        <dbReference type="SAM" id="Phobius"/>
    </source>
</evidence>
<dbReference type="GO" id="GO:0016020">
    <property type="term" value="C:membrane"/>
    <property type="evidence" value="ECO:0007669"/>
    <property type="project" value="UniProtKB-SubCell"/>
</dbReference>
<dbReference type="SUPFAM" id="SSF103473">
    <property type="entry name" value="MFS general substrate transporter"/>
    <property type="match status" value="1"/>
</dbReference>
<dbReference type="GO" id="GO:0022857">
    <property type="term" value="F:transmembrane transporter activity"/>
    <property type="evidence" value="ECO:0007669"/>
    <property type="project" value="InterPro"/>
</dbReference>
<keyword evidence="6" id="KW-0378">Hydrolase</keyword>
<keyword evidence="13" id="KW-1185">Reference proteome</keyword>
<dbReference type="Gene3D" id="1.20.1250.20">
    <property type="entry name" value="MFS general substrate transporter like domains"/>
    <property type="match status" value="1"/>
</dbReference>
<evidence type="ECO:0000313" key="13">
    <source>
        <dbReference type="Proteomes" id="UP000799777"/>
    </source>
</evidence>
<evidence type="ECO:0000256" key="5">
    <source>
        <dbReference type="ARBA" id="ARBA00022692"/>
    </source>
</evidence>
<feature type="region of interest" description="Disordered" evidence="10">
    <location>
        <begin position="94"/>
        <end position="117"/>
    </location>
</feature>
<evidence type="ECO:0000256" key="9">
    <source>
        <dbReference type="ARBA" id="ARBA00023136"/>
    </source>
</evidence>
<feature type="transmembrane region" description="Helical" evidence="11">
    <location>
        <begin position="354"/>
        <end position="376"/>
    </location>
</feature>
<keyword evidence="4" id="KW-0645">Protease</keyword>
<dbReference type="PANTHER" id="PTHR43791">
    <property type="entry name" value="PERMEASE-RELATED"/>
    <property type="match status" value="1"/>
</dbReference>
<dbReference type="InterPro" id="IPR036259">
    <property type="entry name" value="MFS_trans_sf"/>
</dbReference>
<protein>
    <submittedName>
        <fullName evidence="12">MFS general substrate transporter</fullName>
    </submittedName>
</protein>
<evidence type="ECO:0000256" key="6">
    <source>
        <dbReference type="ARBA" id="ARBA00022801"/>
    </source>
</evidence>
<dbReference type="GO" id="GO:0006508">
    <property type="term" value="P:proteolysis"/>
    <property type="evidence" value="ECO:0007669"/>
    <property type="project" value="UniProtKB-KW"/>
</dbReference>
<feature type="transmembrane region" description="Helical" evidence="11">
    <location>
        <begin position="262"/>
        <end position="280"/>
    </location>
</feature>
<evidence type="ECO:0000256" key="2">
    <source>
        <dbReference type="ARBA" id="ARBA00006641"/>
    </source>
</evidence>
<evidence type="ECO:0000256" key="1">
    <source>
        <dbReference type="ARBA" id="ARBA00004141"/>
    </source>
</evidence>
<reference evidence="12" key="1">
    <citation type="journal article" date="2020" name="Stud. Mycol.">
        <title>101 Dothideomycetes genomes: a test case for predicting lifestyles and emergence of pathogens.</title>
        <authorList>
            <person name="Haridas S."/>
            <person name="Albert R."/>
            <person name="Binder M."/>
            <person name="Bloem J."/>
            <person name="Labutti K."/>
            <person name="Salamov A."/>
            <person name="Andreopoulos B."/>
            <person name="Baker S."/>
            <person name="Barry K."/>
            <person name="Bills G."/>
            <person name="Bluhm B."/>
            <person name="Cannon C."/>
            <person name="Castanera R."/>
            <person name="Culley D."/>
            <person name="Daum C."/>
            <person name="Ezra D."/>
            <person name="Gonzalez J."/>
            <person name="Henrissat B."/>
            <person name="Kuo A."/>
            <person name="Liang C."/>
            <person name="Lipzen A."/>
            <person name="Lutzoni F."/>
            <person name="Magnuson J."/>
            <person name="Mondo S."/>
            <person name="Nolan M."/>
            <person name="Ohm R."/>
            <person name="Pangilinan J."/>
            <person name="Park H.-J."/>
            <person name="Ramirez L."/>
            <person name="Alfaro M."/>
            <person name="Sun H."/>
            <person name="Tritt A."/>
            <person name="Yoshinaga Y."/>
            <person name="Zwiers L.-H."/>
            <person name="Turgeon B."/>
            <person name="Goodwin S."/>
            <person name="Spatafora J."/>
            <person name="Crous P."/>
            <person name="Grigoriev I."/>
        </authorList>
    </citation>
    <scope>NUCLEOTIDE SEQUENCE</scope>
    <source>
        <strain evidence="12">CBS 110217</strain>
    </source>
</reference>
<comment type="caution">
    <text evidence="12">The sequence shown here is derived from an EMBL/GenBank/DDBJ whole genome shotgun (WGS) entry which is preliminary data.</text>
</comment>
<dbReference type="Gene3D" id="3.40.630.20">
    <property type="entry name" value="Peptidase C15, pyroglutamyl peptidase I-like"/>
    <property type="match status" value="1"/>
</dbReference>
<feature type="transmembrane region" description="Helical" evidence="11">
    <location>
        <begin position="292"/>
        <end position="310"/>
    </location>
</feature>
<dbReference type="Proteomes" id="UP000799777">
    <property type="component" value="Unassembled WGS sequence"/>
</dbReference>
<feature type="compositionally biased region" description="Basic and acidic residues" evidence="10">
    <location>
        <begin position="94"/>
        <end position="104"/>
    </location>
</feature>
<dbReference type="SUPFAM" id="SSF53182">
    <property type="entry name" value="Pyrrolidone carboxyl peptidase (pyroglutamate aminopeptidase)"/>
    <property type="match status" value="1"/>
</dbReference>
<proteinExistence type="inferred from homology"/>
<dbReference type="PANTHER" id="PTHR43791:SF91">
    <property type="entry name" value="MAJOR FACILITATOR SUPERFAMILY (MFS) PROFILE DOMAIN-CONTAINING PROTEIN-RELATED"/>
    <property type="match status" value="1"/>
</dbReference>
<keyword evidence="7" id="KW-0788">Thiol protease</keyword>
<feature type="transmembrane region" description="Helical" evidence="11">
    <location>
        <begin position="498"/>
        <end position="520"/>
    </location>
</feature>
<dbReference type="InterPro" id="IPR016125">
    <property type="entry name" value="Peptidase_C15-like"/>
</dbReference>
<dbReference type="AlphaFoldDB" id="A0A9P4LLA4"/>
<evidence type="ECO:0000256" key="7">
    <source>
        <dbReference type="ARBA" id="ARBA00022807"/>
    </source>
</evidence>
<name>A0A9P4LLA4_9PLEO</name>
<keyword evidence="9 11" id="KW-0472">Membrane</keyword>
<dbReference type="InterPro" id="IPR036440">
    <property type="entry name" value="Peptidase_C15-like_sf"/>
</dbReference>
<feature type="transmembrane region" description="Helical" evidence="11">
    <location>
        <begin position="409"/>
        <end position="433"/>
    </location>
</feature>
<keyword evidence="8 11" id="KW-1133">Transmembrane helix</keyword>
<evidence type="ECO:0000256" key="8">
    <source>
        <dbReference type="ARBA" id="ARBA00022989"/>
    </source>
</evidence>
<keyword evidence="3" id="KW-0813">Transport</keyword>
<sequence>MGNRAPASEFHVGIQWRATHLIVPAAATPAAYHKILAQLPQIIEQHKPDLIVHKGLDADSGTSVFKVERQAPKEGYHEFPNIDRKVFTRGENKTTFADHEDHSTKMKNKGKTQGGHPVDVQISDDVGTYVCGFQYYASMINVQKRTGKRNVAFFHVPLLETEQDIAVGVKVAEELIRALVEVLGWCLRVTHVLTCPMIGQQFKTPDARSFFNIGNARLYGSEDGLGLTGDQYQIAVSILFVTYMIFETPSNMIIKRMQPARYLAGLVFIWGLVATFSTFVDNFASLVACRLLLGMFEAGLFPGVILYLSMFYNKRNLALCQAMFYGTSTISGALGGLVAYATGELDGAGGRSGWPWIIAINGISTVLTAFVTPAVLPTLPRLRKIGQTRSAQEMSKNGVMDGVKDWKTYTYAIAQFVGLGMLYSLSVFLPTIIDGMGGGGWTRQEVQALTIPFYTVDQQQQSPPWKRAYASGMQITIGNISGVASPSLYSQSMQPTYFPGYSAMVGLLTLGIALYVTPHLHFRRENKKKREGKYDYLMEGKTEEEITEMGENNPMYLYTI</sequence>
<keyword evidence="5 11" id="KW-0812">Transmembrane</keyword>
<dbReference type="InterPro" id="IPR011701">
    <property type="entry name" value="MFS"/>
</dbReference>
<dbReference type="OrthoDB" id="2962993at2759"/>
<evidence type="ECO:0000256" key="10">
    <source>
        <dbReference type="SAM" id="MobiDB-lite"/>
    </source>
</evidence>
<dbReference type="Pfam" id="PF07690">
    <property type="entry name" value="MFS_1"/>
    <property type="match status" value="1"/>
</dbReference>
<dbReference type="EMBL" id="ML978199">
    <property type="protein sequence ID" value="KAF2029613.1"/>
    <property type="molecule type" value="Genomic_DNA"/>
</dbReference>
<evidence type="ECO:0000256" key="4">
    <source>
        <dbReference type="ARBA" id="ARBA00022670"/>
    </source>
</evidence>
<dbReference type="Pfam" id="PF01470">
    <property type="entry name" value="Peptidase_C15"/>
    <property type="match status" value="1"/>
</dbReference>